<dbReference type="InterPro" id="IPR029021">
    <property type="entry name" value="Prot-tyrosine_phosphatase-like"/>
</dbReference>
<gene>
    <name evidence="3" type="ORF">D3250_03755</name>
</gene>
<dbReference type="PROSITE" id="PS00383">
    <property type="entry name" value="TYR_PHOSPHATASE_1"/>
    <property type="match status" value="1"/>
</dbReference>
<comment type="similarity">
    <text evidence="1">Belongs to the protein-tyrosine phosphatase family.</text>
</comment>
<accession>A0A3A4F555</accession>
<evidence type="ECO:0000313" key="4">
    <source>
        <dbReference type="Proteomes" id="UP000266615"/>
    </source>
</evidence>
<dbReference type="PANTHER" id="PTHR31126:SF1">
    <property type="entry name" value="TYROSINE SPECIFIC PROTEIN PHOSPHATASES DOMAIN-CONTAINING PROTEIN"/>
    <property type="match status" value="1"/>
</dbReference>
<dbReference type="EMBL" id="QYZP01000001">
    <property type="protein sequence ID" value="RJN32936.1"/>
    <property type="molecule type" value="Genomic_DNA"/>
</dbReference>
<dbReference type="GO" id="GO:0004721">
    <property type="term" value="F:phosphoprotein phosphatase activity"/>
    <property type="evidence" value="ECO:0007669"/>
    <property type="project" value="InterPro"/>
</dbReference>
<evidence type="ECO:0000259" key="2">
    <source>
        <dbReference type="PROSITE" id="PS50056"/>
    </source>
</evidence>
<feature type="domain" description="Tyrosine specific protein phosphatases" evidence="2">
    <location>
        <begin position="113"/>
        <end position="172"/>
    </location>
</feature>
<evidence type="ECO:0000313" key="3">
    <source>
        <dbReference type="EMBL" id="RJN32936.1"/>
    </source>
</evidence>
<dbReference type="PROSITE" id="PS50056">
    <property type="entry name" value="TYR_PHOSPHATASE_2"/>
    <property type="match status" value="1"/>
</dbReference>
<dbReference type="InterPro" id="IPR026893">
    <property type="entry name" value="Tyr/Ser_Pase_IphP-type"/>
</dbReference>
<evidence type="ECO:0000256" key="1">
    <source>
        <dbReference type="ARBA" id="ARBA00009580"/>
    </source>
</evidence>
<proteinExistence type="inferred from homology"/>
<dbReference type="SUPFAM" id="SSF52799">
    <property type="entry name" value="(Phosphotyrosine protein) phosphatases II"/>
    <property type="match status" value="1"/>
</dbReference>
<dbReference type="InterPro" id="IPR016130">
    <property type="entry name" value="Tyr_Pase_AS"/>
</dbReference>
<dbReference type="AlphaFoldDB" id="A0A3A4F555"/>
<organism evidence="3 4">
    <name type="scientific">Nesterenkonia natronophila</name>
    <dbReference type="NCBI Taxonomy" id="2174932"/>
    <lineage>
        <taxon>Bacteria</taxon>
        <taxon>Bacillati</taxon>
        <taxon>Actinomycetota</taxon>
        <taxon>Actinomycetes</taxon>
        <taxon>Micrococcales</taxon>
        <taxon>Micrococcaceae</taxon>
        <taxon>Nesterenkonia</taxon>
    </lineage>
</organism>
<reference evidence="3 4" key="1">
    <citation type="submission" date="2018-09" db="EMBL/GenBank/DDBJ databases">
        <title>Nesterenkonia natronophila sp. nov., an alkaliphilic actinobacteriume isolated from a soda lake, and emended description of the genus Nesterenkonia.</title>
        <authorList>
            <person name="Menes R.J."/>
            <person name="Iriarte A."/>
        </authorList>
    </citation>
    <scope>NUCLEOTIDE SEQUENCE [LARGE SCALE GENOMIC DNA]</scope>
    <source>
        <strain evidence="3 4">M8</strain>
    </source>
</reference>
<dbReference type="Pfam" id="PF13350">
    <property type="entry name" value="Y_phosphatase3"/>
    <property type="match status" value="1"/>
</dbReference>
<name>A0A3A4F555_9MICC</name>
<keyword evidence="4" id="KW-1185">Reference proteome</keyword>
<dbReference type="Gene3D" id="3.90.190.10">
    <property type="entry name" value="Protein tyrosine phosphatase superfamily"/>
    <property type="match status" value="1"/>
</dbReference>
<dbReference type="Proteomes" id="UP000266615">
    <property type="component" value="Unassembled WGS sequence"/>
</dbReference>
<dbReference type="OrthoDB" id="1188001at2"/>
<protein>
    <submittedName>
        <fullName evidence="3">Tyrosine-protein phosphatase</fullName>
    </submittedName>
</protein>
<dbReference type="RefSeq" id="WP_119901980.1">
    <property type="nucleotide sequence ID" value="NZ_QYZP01000001.1"/>
</dbReference>
<comment type="caution">
    <text evidence="3">The sequence shown here is derived from an EMBL/GenBank/DDBJ whole genome shotgun (WGS) entry which is preliminary data.</text>
</comment>
<dbReference type="InterPro" id="IPR000387">
    <property type="entry name" value="Tyr_Pase_dom"/>
</dbReference>
<sequence>MTIDDATLTTRPLVNLRDFGGIRVEGGSVRPAVLWRADDLTMSPREELAALTAQGLSAVLDLRSTPEVAHSPHRLAGELGVAAHHLPLAEMAVHPLALIEVAPSMTSPLDVGRWYAGLVRSHIHEVAEGLEVIGGSTGGVLFHCAAGKDRTGILAAVVLQLLGADRSVIVEDYARTEQNLSAIFDRLAHSAYSRSSHAEIDSDDARRTAEFFASKHPLLSAPADSMDSMLTELGGASGLIDLLKQQTDPERLAENLHHKLVA</sequence>
<dbReference type="PANTHER" id="PTHR31126">
    <property type="entry name" value="TYROSINE-PROTEIN PHOSPHATASE"/>
    <property type="match status" value="1"/>
</dbReference>